<dbReference type="GO" id="GO:0000974">
    <property type="term" value="C:Prp19 complex"/>
    <property type="evidence" value="ECO:0007669"/>
    <property type="project" value="InterPro"/>
</dbReference>
<dbReference type="Pfam" id="PF11831">
    <property type="entry name" value="Myb_Cef"/>
    <property type="match status" value="1"/>
</dbReference>
<dbReference type="GO" id="GO:0005681">
    <property type="term" value="C:spliceosomal complex"/>
    <property type="evidence" value="ECO:0007669"/>
    <property type="project" value="TreeGrafter"/>
</dbReference>
<dbReference type="OrthoDB" id="1410009at2759"/>
<organism evidence="4 5">
    <name type="scientific">Ladona fulva</name>
    <name type="common">Scarce chaser dragonfly</name>
    <name type="synonym">Libellula fulva</name>
    <dbReference type="NCBI Taxonomy" id="123851"/>
    <lineage>
        <taxon>Eukaryota</taxon>
        <taxon>Metazoa</taxon>
        <taxon>Ecdysozoa</taxon>
        <taxon>Arthropoda</taxon>
        <taxon>Hexapoda</taxon>
        <taxon>Insecta</taxon>
        <taxon>Pterygota</taxon>
        <taxon>Palaeoptera</taxon>
        <taxon>Odonata</taxon>
        <taxon>Epiprocta</taxon>
        <taxon>Anisoptera</taxon>
        <taxon>Libelluloidea</taxon>
        <taxon>Libellulidae</taxon>
        <taxon>Ladona</taxon>
    </lineage>
</organism>
<keyword evidence="1" id="KW-0238">DNA-binding</keyword>
<dbReference type="GO" id="GO:0000977">
    <property type="term" value="F:RNA polymerase II transcription regulatory region sequence-specific DNA binding"/>
    <property type="evidence" value="ECO:0007669"/>
    <property type="project" value="TreeGrafter"/>
</dbReference>
<keyword evidence="2" id="KW-0539">Nucleus</keyword>
<dbReference type="AlphaFoldDB" id="A0A8K0PCR5"/>
<dbReference type="InterPro" id="IPR021786">
    <property type="entry name" value="Cdc5p/Cef1_C"/>
</dbReference>
<gene>
    <name evidence="4" type="ORF">J437_LFUL016561</name>
</gene>
<dbReference type="InterPro" id="IPR047242">
    <property type="entry name" value="CDC5L/Cef1"/>
</dbReference>
<evidence type="ECO:0000313" key="5">
    <source>
        <dbReference type="Proteomes" id="UP000792457"/>
    </source>
</evidence>
<dbReference type="GO" id="GO:0000398">
    <property type="term" value="P:mRNA splicing, via spliceosome"/>
    <property type="evidence" value="ECO:0007669"/>
    <property type="project" value="InterPro"/>
</dbReference>
<dbReference type="EMBL" id="KZ309417">
    <property type="protein sequence ID" value="KAG8238684.1"/>
    <property type="molecule type" value="Genomic_DNA"/>
</dbReference>
<feature type="domain" description="Pre-mRNA splicing factor component Cdc5p/Cef1 C-terminal" evidence="3">
    <location>
        <begin position="35"/>
        <end position="162"/>
    </location>
</feature>
<comment type="caution">
    <text evidence="4">The sequence shown here is derived from an EMBL/GenBank/DDBJ whole genome shotgun (WGS) entry which is preliminary data.</text>
</comment>
<dbReference type="PANTHER" id="PTHR45885:SF1">
    <property type="entry name" value="CELL DIVISION CYCLE 5-LIKE PROTEIN"/>
    <property type="match status" value="1"/>
</dbReference>
<reference evidence="4" key="1">
    <citation type="submission" date="2013-04" db="EMBL/GenBank/DDBJ databases">
        <authorList>
            <person name="Qu J."/>
            <person name="Murali S.C."/>
            <person name="Bandaranaike D."/>
            <person name="Bellair M."/>
            <person name="Blankenburg K."/>
            <person name="Chao H."/>
            <person name="Dinh H."/>
            <person name="Doddapaneni H."/>
            <person name="Downs B."/>
            <person name="Dugan-Rocha S."/>
            <person name="Elkadiri S."/>
            <person name="Gnanaolivu R.D."/>
            <person name="Hernandez B."/>
            <person name="Javaid M."/>
            <person name="Jayaseelan J.C."/>
            <person name="Lee S."/>
            <person name="Li M."/>
            <person name="Ming W."/>
            <person name="Munidasa M."/>
            <person name="Muniz J."/>
            <person name="Nguyen L."/>
            <person name="Ongeri F."/>
            <person name="Osuji N."/>
            <person name="Pu L.-L."/>
            <person name="Puazo M."/>
            <person name="Qu C."/>
            <person name="Quiroz J."/>
            <person name="Raj R."/>
            <person name="Weissenberger G."/>
            <person name="Xin Y."/>
            <person name="Zou X."/>
            <person name="Han Y."/>
            <person name="Richards S."/>
            <person name="Worley K."/>
            <person name="Muzny D."/>
            <person name="Gibbs R."/>
        </authorList>
    </citation>
    <scope>NUCLEOTIDE SEQUENCE</scope>
    <source>
        <strain evidence="4">Sampled in the wild</strain>
    </source>
</reference>
<evidence type="ECO:0000313" key="4">
    <source>
        <dbReference type="EMBL" id="KAG8238684.1"/>
    </source>
</evidence>
<dbReference type="GO" id="GO:0000981">
    <property type="term" value="F:DNA-binding transcription factor activity, RNA polymerase II-specific"/>
    <property type="evidence" value="ECO:0007669"/>
    <property type="project" value="TreeGrafter"/>
</dbReference>
<accession>A0A8K0PCR5</accession>
<dbReference type="PANTHER" id="PTHR45885">
    <property type="entry name" value="CELL DIVISION CYCLE 5-LIKE PROTEIN"/>
    <property type="match status" value="1"/>
</dbReference>
<protein>
    <recommendedName>
        <fullName evidence="3">Pre-mRNA splicing factor component Cdc5p/Cef1 C-terminal domain-containing protein</fullName>
    </recommendedName>
</protein>
<reference evidence="4" key="2">
    <citation type="submission" date="2017-10" db="EMBL/GenBank/DDBJ databases">
        <title>Ladona fulva Genome sequencing and assembly.</title>
        <authorList>
            <person name="Murali S."/>
            <person name="Richards S."/>
            <person name="Bandaranaike D."/>
            <person name="Bellair M."/>
            <person name="Blankenburg K."/>
            <person name="Chao H."/>
            <person name="Dinh H."/>
            <person name="Doddapaneni H."/>
            <person name="Dugan-Rocha S."/>
            <person name="Elkadiri S."/>
            <person name="Gnanaolivu R."/>
            <person name="Hernandez B."/>
            <person name="Skinner E."/>
            <person name="Javaid M."/>
            <person name="Lee S."/>
            <person name="Li M."/>
            <person name="Ming W."/>
            <person name="Munidasa M."/>
            <person name="Muniz J."/>
            <person name="Nguyen L."/>
            <person name="Hughes D."/>
            <person name="Osuji N."/>
            <person name="Pu L.-L."/>
            <person name="Puazo M."/>
            <person name="Qu C."/>
            <person name="Quiroz J."/>
            <person name="Raj R."/>
            <person name="Weissenberger G."/>
            <person name="Xin Y."/>
            <person name="Zou X."/>
            <person name="Han Y."/>
            <person name="Worley K."/>
            <person name="Muzny D."/>
            <person name="Gibbs R."/>
        </authorList>
    </citation>
    <scope>NUCLEOTIDE SEQUENCE</scope>
    <source>
        <strain evidence="4">Sampled in the wild</strain>
    </source>
</reference>
<keyword evidence="5" id="KW-1185">Reference proteome</keyword>
<dbReference type="Proteomes" id="UP000792457">
    <property type="component" value="Unassembled WGS sequence"/>
</dbReference>
<evidence type="ECO:0000256" key="2">
    <source>
        <dbReference type="ARBA" id="ARBA00023242"/>
    </source>
</evidence>
<proteinExistence type="predicted"/>
<name>A0A8K0PCR5_LADFU</name>
<evidence type="ECO:0000256" key="1">
    <source>
        <dbReference type="ARBA" id="ARBA00023125"/>
    </source>
</evidence>
<evidence type="ECO:0000259" key="3">
    <source>
        <dbReference type="Pfam" id="PF11831"/>
    </source>
</evidence>
<sequence length="185" mass="20771">MALTHVDTPLKGGLNTTLHEMDFGGVTPQRDALTTPNTILATPFRSTRGADAETQKIVASAATPTPVRDKLNINPEEGLDIGDTPQAFRSYRKQLKEQLRQGLNALPAPRNDYEIVVPEEEEEGSVSLDQDNHLVHEEDQADVDARQAAEEQAQRKFLETSKKTICFRERKTKLITILRQIQINW</sequence>